<dbReference type="PANTHER" id="PTHR24094">
    <property type="entry name" value="SECRETED PROTEIN"/>
    <property type="match status" value="1"/>
</dbReference>
<feature type="domain" description="GmrSD restriction endonucleases C-terminal" evidence="1">
    <location>
        <begin position="108"/>
        <end position="239"/>
    </location>
</feature>
<dbReference type="RefSeq" id="WP_369742061.1">
    <property type="nucleotide sequence ID" value="NZ_JBGEDP010000002.1"/>
</dbReference>
<dbReference type="GO" id="GO:0004519">
    <property type="term" value="F:endonuclease activity"/>
    <property type="evidence" value="ECO:0007669"/>
    <property type="project" value="UniProtKB-KW"/>
</dbReference>
<organism evidence="2 3">
    <name type="scientific">Mycobacterium servetii</name>
    <dbReference type="NCBI Taxonomy" id="3237418"/>
    <lineage>
        <taxon>Bacteria</taxon>
        <taxon>Bacillati</taxon>
        <taxon>Actinomycetota</taxon>
        <taxon>Actinomycetes</taxon>
        <taxon>Mycobacteriales</taxon>
        <taxon>Mycobacteriaceae</taxon>
        <taxon>Mycobacterium</taxon>
    </lineage>
</organism>
<proteinExistence type="predicted"/>
<gene>
    <name evidence="2" type="ORF">AB8998_30730</name>
</gene>
<name>A0ABV4C912_9MYCO</name>
<keyword evidence="3" id="KW-1185">Reference proteome</keyword>
<evidence type="ECO:0000313" key="3">
    <source>
        <dbReference type="Proteomes" id="UP001564760"/>
    </source>
</evidence>
<dbReference type="Pfam" id="PF07510">
    <property type="entry name" value="GmrSD_C"/>
    <property type="match status" value="1"/>
</dbReference>
<dbReference type="EMBL" id="JBGEDP010000002">
    <property type="protein sequence ID" value="MEY8019029.1"/>
    <property type="molecule type" value="Genomic_DNA"/>
</dbReference>
<dbReference type="InterPro" id="IPR011089">
    <property type="entry name" value="GmrSD_C"/>
</dbReference>
<keyword evidence="2" id="KW-0255">Endonuclease</keyword>
<dbReference type="PANTHER" id="PTHR24094:SF15">
    <property type="entry name" value="AMP-DEPENDENT SYNTHETASE_LIGASE DOMAIN-CONTAINING PROTEIN-RELATED"/>
    <property type="match status" value="1"/>
</dbReference>
<sequence length="254" mass="27002">MKVVRRVLVLGVVAIAAAAAVGHPWSAESFTSALKSMWATIDSTAAPAATTPLDPSETGNVIAGLLDHAHVVHGLPNVPGYERGCKRGQACSFGPAWNDPQNHSGCDTRSRILQAQLTDVIVKPNTHNCKVLSGTLHDPYTGQVIAYDAGRDPSAVQLDHVFALGRSWDAGASLWDEAKRVALANDPVNLFAVSGPANRDKSDSGLEWLPPNRDFQCTYIARYLAVAVTYDLNITTNDHDIAVRQCPAITGGAA</sequence>
<keyword evidence="2" id="KW-0378">Hydrolase</keyword>
<protein>
    <submittedName>
        <fullName evidence="2">HNH endonuclease family protein</fullName>
    </submittedName>
</protein>
<comment type="caution">
    <text evidence="2">The sequence shown here is derived from an EMBL/GenBank/DDBJ whole genome shotgun (WGS) entry which is preliminary data.</text>
</comment>
<evidence type="ECO:0000259" key="1">
    <source>
        <dbReference type="Pfam" id="PF07510"/>
    </source>
</evidence>
<keyword evidence="2" id="KW-0540">Nuclease</keyword>
<reference evidence="2 3" key="1">
    <citation type="submission" date="2024-08" db="EMBL/GenBank/DDBJ databases">
        <title>Mycobacterium servetensis sp. nov., a novel rapid-growing mycobacterial species recovered from a human patient in Zaragoza, Spain.</title>
        <authorList>
            <person name="Tristancho-Baro A.I."/>
            <person name="Buenestado-Serrano S."/>
            <person name="Garcia De Viedma D."/>
            <person name="Milagro-Beamonte A."/>
            <person name="Burillo N."/>
            <person name="Sanz S."/>
            <person name="Lopez-Calleja A.I."/>
            <person name="Penas-Utrilla D."/>
            <person name="Guardingo M."/>
            <person name="Garcia M.J."/>
            <person name="Vinuelas-Bayon J."/>
        </authorList>
    </citation>
    <scope>NUCLEOTIDE SEQUENCE [LARGE SCALE GENOMIC DNA]</scope>
    <source>
        <strain evidence="3">HUMS_12744610</strain>
    </source>
</reference>
<accession>A0ABV4C912</accession>
<dbReference type="Proteomes" id="UP001564760">
    <property type="component" value="Unassembled WGS sequence"/>
</dbReference>
<evidence type="ECO:0000313" key="2">
    <source>
        <dbReference type="EMBL" id="MEY8019029.1"/>
    </source>
</evidence>